<organism evidence="1 2">
    <name type="scientific">Panagrolaimus sp. PS1159</name>
    <dbReference type="NCBI Taxonomy" id="55785"/>
    <lineage>
        <taxon>Eukaryota</taxon>
        <taxon>Metazoa</taxon>
        <taxon>Ecdysozoa</taxon>
        <taxon>Nematoda</taxon>
        <taxon>Chromadorea</taxon>
        <taxon>Rhabditida</taxon>
        <taxon>Tylenchina</taxon>
        <taxon>Panagrolaimomorpha</taxon>
        <taxon>Panagrolaimoidea</taxon>
        <taxon>Panagrolaimidae</taxon>
        <taxon>Panagrolaimus</taxon>
    </lineage>
</organism>
<accession>A0AC35GTS5</accession>
<sequence>MDLNGDSTFGFNAAAHLIGALDTTVPNATTPGFYDTSQFHCSTFQTAYSSTGFAYVPTFTGHDTFTSLPPISFTGSTFPTQQGTSSYLNDLNTLTSTQIIPTSTAVPTITTNKKTEKKGNLKKNIKNEPSTKSTNSIMLQNQKVRRQRTHFTSFQLTELESFFARNKYPDMATREDLATRITLTEARVRVWFKNRRAKFRKREKPLQSLQNADMRAISAAAAAAATGTQALAAIFEENSTVYQTSTWTTPYSTTIVPRPSTNSTAAAFQWNHQSNHSGNNLDITSASPNSAATTLTSTTSVYSPIPTASGSSTNSSLNRSPLQIGTKVTIMDSNNNNNTHFPPPNLIPTSMQNAFNYTDYFSPYIHSPGSFASPIAYNPYHSAL</sequence>
<name>A0AC35GTS5_9BILA</name>
<proteinExistence type="predicted"/>
<evidence type="ECO:0000313" key="1">
    <source>
        <dbReference type="Proteomes" id="UP000887580"/>
    </source>
</evidence>
<dbReference type="WBParaSite" id="PS1159_v2.g8680.t1">
    <property type="protein sequence ID" value="PS1159_v2.g8680.t1"/>
    <property type="gene ID" value="PS1159_v2.g8680"/>
</dbReference>
<reference evidence="2" key="1">
    <citation type="submission" date="2022-11" db="UniProtKB">
        <authorList>
            <consortium name="WormBaseParasite"/>
        </authorList>
    </citation>
    <scope>IDENTIFICATION</scope>
</reference>
<protein>
    <submittedName>
        <fullName evidence="2">Homeobox domain-containing protein</fullName>
    </submittedName>
</protein>
<dbReference type="Proteomes" id="UP000887580">
    <property type="component" value="Unplaced"/>
</dbReference>
<evidence type="ECO:0000313" key="2">
    <source>
        <dbReference type="WBParaSite" id="PS1159_v2.g8680.t1"/>
    </source>
</evidence>